<accession>A0A9N7U2G0</accession>
<evidence type="ECO:0000313" key="3">
    <source>
        <dbReference type="Proteomes" id="UP001153269"/>
    </source>
</evidence>
<comment type="caution">
    <text evidence="2">The sequence shown here is derived from an EMBL/GenBank/DDBJ whole genome shotgun (WGS) entry which is preliminary data.</text>
</comment>
<proteinExistence type="predicted"/>
<keyword evidence="1" id="KW-1133">Transmembrane helix</keyword>
<sequence length="104" mass="10957">MKSPSVFVLLGLAVLLLSGLIVSAVVSLLSPSPWICPLLRLLVFAPFLVSTLLMTSLLSRNAGCLPLVSMEMAQPAEGAAGLDEDYDDITAGDITADVTTEYVF</sequence>
<keyword evidence="1" id="KW-0472">Membrane</keyword>
<reference evidence="2" key="1">
    <citation type="submission" date="2020-03" db="EMBL/GenBank/DDBJ databases">
        <authorList>
            <person name="Weist P."/>
        </authorList>
    </citation>
    <scope>NUCLEOTIDE SEQUENCE</scope>
</reference>
<evidence type="ECO:0000313" key="2">
    <source>
        <dbReference type="EMBL" id="CAB1423280.1"/>
    </source>
</evidence>
<name>A0A9N7U2G0_PLEPL</name>
<dbReference type="Proteomes" id="UP001153269">
    <property type="component" value="Unassembled WGS sequence"/>
</dbReference>
<organism evidence="2 3">
    <name type="scientific">Pleuronectes platessa</name>
    <name type="common">European plaice</name>
    <dbReference type="NCBI Taxonomy" id="8262"/>
    <lineage>
        <taxon>Eukaryota</taxon>
        <taxon>Metazoa</taxon>
        <taxon>Chordata</taxon>
        <taxon>Craniata</taxon>
        <taxon>Vertebrata</taxon>
        <taxon>Euteleostomi</taxon>
        <taxon>Actinopterygii</taxon>
        <taxon>Neopterygii</taxon>
        <taxon>Teleostei</taxon>
        <taxon>Neoteleostei</taxon>
        <taxon>Acanthomorphata</taxon>
        <taxon>Carangaria</taxon>
        <taxon>Pleuronectiformes</taxon>
        <taxon>Pleuronectoidei</taxon>
        <taxon>Pleuronectidae</taxon>
        <taxon>Pleuronectes</taxon>
    </lineage>
</organism>
<dbReference type="EMBL" id="CADEAL010000645">
    <property type="protein sequence ID" value="CAB1423280.1"/>
    <property type="molecule type" value="Genomic_DNA"/>
</dbReference>
<feature type="transmembrane region" description="Helical" evidence="1">
    <location>
        <begin position="39"/>
        <end position="58"/>
    </location>
</feature>
<evidence type="ECO:0000256" key="1">
    <source>
        <dbReference type="SAM" id="Phobius"/>
    </source>
</evidence>
<gene>
    <name evidence="2" type="ORF">PLEPLA_LOCUS11198</name>
</gene>
<keyword evidence="3" id="KW-1185">Reference proteome</keyword>
<keyword evidence="1" id="KW-0812">Transmembrane</keyword>
<protein>
    <submittedName>
        <fullName evidence="2">Uncharacterized protein</fullName>
    </submittedName>
</protein>
<dbReference type="AlphaFoldDB" id="A0A9N7U2G0"/>